<evidence type="ECO:0000313" key="1">
    <source>
        <dbReference type="EMBL" id="ETW98346.1"/>
    </source>
</evidence>
<organism evidence="1 2">
    <name type="scientific">Entotheonella factor</name>
    <dbReference type="NCBI Taxonomy" id="1429438"/>
    <lineage>
        <taxon>Bacteria</taxon>
        <taxon>Pseudomonadati</taxon>
        <taxon>Nitrospinota/Tectimicrobiota group</taxon>
        <taxon>Candidatus Tectimicrobiota</taxon>
        <taxon>Candidatus Entotheonellia</taxon>
        <taxon>Candidatus Entotheonellales</taxon>
        <taxon>Candidatus Entotheonellaceae</taxon>
        <taxon>Candidatus Entotheonella</taxon>
    </lineage>
</organism>
<sequence>MRLANSEQELVQYVYYTYNNIMNLTWEPDKAAENRAKHRVSFPDVEAVFYDPYAITREDERSEGEPRWITLGLDSLGRVVVVVYTYRGETIRLISARRATRNEVRAYER</sequence>
<dbReference type="Gene3D" id="3.10.450.530">
    <property type="entry name" value="Ribonuclease toxin, BrnT, of type II toxin-antitoxin system"/>
    <property type="match status" value="1"/>
</dbReference>
<evidence type="ECO:0000313" key="2">
    <source>
        <dbReference type="Proteomes" id="UP000019141"/>
    </source>
</evidence>
<accession>W4LLY5</accession>
<protein>
    <recommendedName>
        <fullName evidence="3">Toxin</fullName>
    </recommendedName>
</protein>
<evidence type="ECO:0008006" key="3">
    <source>
        <dbReference type="Google" id="ProtNLM"/>
    </source>
</evidence>
<dbReference type="HOGENOM" id="CLU_149290_1_2_7"/>
<gene>
    <name evidence="1" type="ORF">ETSY1_19180</name>
</gene>
<reference evidence="1 2" key="1">
    <citation type="journal article" date="2014" name="Nature">
        <title>An environmental bacterial taxon with a large and distinct metabolic repertoire.</title>
        <authorList>
            <person name="Wilson M.C."/>
            <person name="Mori T."/>
            <person name="Ruckert C."/>
            <person name="Uria A.R."/>
            <person name="Helf M.J."/>
            <person name="Takada K."/>
            <person name="Gernert C."/>
            <person name="Steffens U.A."/>
            <person name="Heycke N."/>
            <person name="Schmitt S."/>
            <person name="Rinke C."/>
            <person name="Helfrich E.J."/>
            <person name="Brachmann A.O."/>
            <person name="Gurgui C."/>
            <person name="Wakimoto T."/>
            <person name="Kracht M."/>
            <person name="Crusemann M."/>
            <person name="Hentschel U."/>
            <person name="Abe I."/>
            <person name="Matsunaga S."/>
            <person name="Kalinowski J."/>
            <person name="Takeyama H."/>
            <person name="Piel J."/>
        </authorList>
    </citation>
    <scope>NUCLEOTIDE SEQUENCE [LARGE SCALE GENOMIC DNA]</scope>
    <source>
        <strain evidence="2">TSY1</strain>
    </source>
</reference>
<dbReference type="PATRIC" id="fig|1429438.4.peg.3741"/>
<dbReference type="Pfam" id="PF04365">
    <property type="entry name" value="BrnT_toxin"/>
    <property type="match status" value="1"/>
</dbReference>
<dbReference type="InterPro" id="IPR007460">
    <property type="entry name" value="BrnT_toxin"/>
</dbReference>
<dbReference type="AlphaFoldDB" id="W4LLY5"/>
<dbReference type="EMBL" id="AZHW01000564">
    <property type="protein sequence ID" value="ETW98346.1"/>
    <property type="molecule type" value="Genomic_DNA"/>
</dbReference>
<name>W4LLY5_ENTF1</name>
<dbReference type="Proteomes" id="UP000019141">
    <property type="component" value="Unassembled WGS sequence"/>
</dbReference>
<proteinExistence type="predicted"/>
<dbReference type="InterPro" id="IPR038573">
    <property type="entry name" value="BrnT_sf"/>
</dbReference>
<comment type="caution">
    <text evidence="1">The sequence shown here is derived from an EMBL/GenBank/DDBJ whole genome shotgun (WGS) entry which is preliminary data.</text>
</comment>
<keyword evidence="2" id="KW-1185">Reference proteome</keyword>